<accession>E1X1B8</accession>
<organism evidence="9 10">
    <name type="scientific">Halobacteriovorax marinus (strain ATCC BAA-682 / DSM 15412 / SJ)</name>
    <name type="common">Bacteriovorax marinus</name>
    <dbReference type="NCBI Taxonomy" id="862908"/>
    <lineage>
        <taxon>Bacteria</taxon>
        <taxon>Pseudomonadati</taxon>
        <taxon>Bdellovibrionota</taxon>
        <taxon>Bacteriovoracia</taxon>
        <taxon>Bacteriovoracales</taxon>
        <taxon>Halobacteriovoraceae</taxon>
        <taxon>Halobacteriovorax</taxon>
    </lineage>
</organism>
<evidence type="ECO:0000256" key="1">
    <source>
        <dbReference type="ARBA" id="ARBA00004651"/>
    </source>
</evidence>
<keyword evidence="6 8" id="KW-1133">Transmembrane helix</keyword>
<feature type="transmembrane region" description="Helical" evidence="8">
    <location>
        <begin position="90"/>
        <end position="111"/>
    </location>
</feature>
<dbReference type="GO" id="GO:0022857">
    <property type="term" value="F:transmembrane transporter activity"/>
    <property type="evidence" value="ECO:0007669"/>
    <property type="project" value="InterPro"/>
</dbReference>
<dbReference type="PANTHER" id="PTHR30047:SF7">
    <property type="entry name" value="HIGH-AFFINITY CHOLINE TRANSPORT PROTEIN"/>
    <property type="match status" value="1"/>
</dbReference>
<dbReference type="HOGENOM" id="CLU_010118_3_1_7"/>
<keyword evidence="3" id="KW-0813">Transport</keyword>
<dbReference type="KEGG" id="bmx:BMS_1669"/>
<protein>
    <submittedName>
        <fullName evidence="9">Choline transport membrane protein</fullName>
    </submittedName>
</protein>
<feature type="transmembrane region" description="Helical" evidence="8">
    <location>
        <begin position="189"/>
        <end position="208"/>
    </location>
</feature>
<dbReference type="InterPro" id="IPR000060">
    <property type="entry name" value="BCCT_transptr"/>
</dbReference>
<dbReference type="eggNOG" id="COG1292">
    <property type="taxonomic scope" value="Bacteria"/>
</dbReference>
<feature type="transmembrane region" description="Helical" evidence="8">
    <location>
        <begin position="261"/>
        <end position="281"/>
    </location>
</feature>
<dbReference type="GO" id="GO:0005886">
    <property type="term" value="C:plasma membrane"/>
    <property type="evidence" value="ECO:0007669"/>
    <property type="project" value="UniProtKB-SubCell"/>
</dbReference>
<evidence type="ECO:0000256" key="7">
    <source>
        <dbReference type="ARBA" id="ARBA00023136"/>
    </source>
</evidence>
<evidence type="ECO:0000256" key="8">
    <source>
        <dbReference type="SAM" id="Phobius"/>
    </source>
</evidence>
<dbReference type="Proteomes" id="UP000008963">
    <property type="component" value="Chromosome"/>
</dbReference>
<dbReference type="InterPro" id="IPR018093">
    <property type="entry name" value="BCCT_CS"/>
</dbReference>
<name>E1X1B8_HALMS</name>
<feature type="transmembrane region" description="Helical" evidence="8">
    <location>
        <begin position="12"/>
        <end position="31"/>
    </location>
</feature>
<keyword evidence="5 8" id="KW-0812">Transmembrane</keyword>
<keyword evidence="10" id="KW-1185">Reference proteome</keyword>
<evidence type="ECO:0000256" key="6">
    <source>
        <dbReference type="ARBA" id="ARBA00022989"/>
    </source>
</evidence>
<dbReference type="AlphaFoldDB" id="E1X1B8"/>
<dbReference type="PATRIC" id="fig|862908.3.peg.1590"/>
<dbReference type="PANTHER" id="PTHR30047">
    <property type="entry name" value="HIGH-AFFINITY CHOLINE TRANSPORT PROTEIN-RELATED"/>
    <property type="match status" value="1"/>
</dbReference>
<feature type="transmembrane region" description="Helical" evidence="8">
    <location>
        <begin position="399"/>
        <end position="419"/>
    </location>
</feature>
<evidence type="ECO:0000256" key="3">
    <source>
        <dbReference type="ARBA" id="ARBA00022448"/>
    </source>
</evidence>
<evidence type="ECO:0000313" key="10">
    <source>
        <dbReference type="Proteomes" id="UP000008963"/>
    </source>
</evidence>
<dbReference type="RefSeq" id="WP_014244290.1">
    <property type="nucleotide sequence ID" value="NC_016620.1"/>
</dbReference>
<feature type="transmembrane region" description="Helical" evidence="8">
    <location>
        <begin position="446"/>
        <end position="467"/>
    </location>
</feature>
<comment type="similarity">
    <text evidence="2">Belongs to the BCCT transporter (TC 2.A.15) family.</text>
</comment>
<dbReference type="EMBL" id="FQ312005">
    <property type="protein sequence ID" value="CBW26509.1"/>
    <property type="molecule type" value="Genomic_DNA"/>
</dbReference>
<keyword evidence="7 8" id="KW-0472">Membrane</keyword>
<evidence type="ECO:0000313" key="9">
    <source>
        <dbReference type="EMBL" id="CBW26509.1"/>
    </source>
</evidence>
<dbReference type="NCBIfam" id="TIGR00842">
    <property type="entry name" value="bcct"/>
    <property type="match status" value="1"/>
</dbReference>
<feature type="transmembrane region" description="Helical" evidence="8">
    <location>
        <begin position="346"/>
        <end position="364"/>
    </location>
</feature>
<evidence type="ECO:0000256" key="5">
    <source>
        <dbReference type="ARBA" id="ARBA00022692"/>
    </source>
</evidence>
<dbReference type="Pfam" id="PF02028">
    <property type="entry name" value="BCCT"/>
    <property type="match status" value="1"/>
</dbReference>
<feature type="transmembrane region" description="Helical" evidence="8">
    <location>
        <begin position="312"/>
        <end position="334"/>
    </location>
</feature>
<feature type="transmembrane region" description="Helical" evidence="8">
    <location>
        <begin position="473"/>
        <end position="491"/>
    </location>
</feature>
<comment type="subcellular location">
    <subcellularLocation>
        <location evidence="1">Cell membrane</location>
        <topology evidence="1">Multi-pass membrane protein</topology>
    </subcellularLocation>
</comment>
<keyword evidence="4" id="KW-1003">Cell membrane</keyword>
<evidence type="ECO:0000256" key="2">
    <source>
        <dbReference type="ARBA" id="ARBA00005658"/>
    </source>
</evidence>
<feature type="transmembrane region" description="Helical" evidence="8">
    <location>
        <begin position="228"/>
        <end position="249"/>
    </location>
</feature>
<reference evidence="10" key="1">
    <citation type="journal article" date="2013" name="ISME J.">
        <title>A small predatory core genome in the divergent marine Bacteriovorax marinus SJ and the terrestrial Bdellovibrio bacteriovorus.</title>
        <authorList>
            <person name="Crossman L.C."/>
            <person name="Chen H."/>
            <person name="Cerdeno-Tarraga A.M."/>
            <person name="Brooks K."/>
            <person name="Quail M.A."/>
            <person name="Pineiro S.A."/>
            <person name="Hobley L."/>
            <person name="Sockett R.E."/>
            <person name="Bentley S.D."/>
            <person name="Parkhill J."/>
            <person name="Williams H.N."/>
            <person name="Stine O.C."/>
        </authorList>
    </citation>
    <scope>NUCLEOTIDE SEQUENCE [LARGE SCALE GENOMIC DNA]</scope>
    <source>
        <strain evidence="10">ATCC BAA-682 / DSM 15412 / SJ</strain>
    </source>
</reference>
<evidence type="ECO:0000256" key="4">
    <source>
        <dbReference type="ARBA" id="ARBA00022475"/>
    </source>
</evidence>
<sequence>MSNQQDSTMNRPVFLSSAIFIAMITLFGAIWPKEVEQFFKAIQGWLITNTSWIYILSVGIILFASLWLMLSRMGDIKLGPDHSEPEYTNLSWFAMLFSAGMGIGLLFFGVAEPMMHFTSPPIGEPNSIEAAREAMKITFFHWGLHAWAIYSTLAVILAYFCYRKELPLLPRSAFYPIIGDKIHGRIGDMVDVFAIIGTMFGVATSLGYGVTQVNAGLNYLFGVPQTPAIQVALIAGITLLATISVVLGLDGGIKKLSNLNLFLALLLLVAVIVLGDTVFLLKSYIQNTGAYLSDIIYKTFNLYAYEKKESWIGGWTLLYWGWWISWSPFVGIFIARISKGRTIREFMAGVVFVPAAFTFLWMSVFGNSAISLALQGKADKLIEMVNTNVPVALFQFFEYLPGTTFLSGLGVLLVMTFFISSSDSGSLVIDTLASGGEQEPPVWQRIFWAVMEGVVASILLLAGGLGALQTMTIASAFPMIFMILIALLAFIKSLRADYLLMTSVQNHTTTIQYTQASMTWKERLGTLVDHPTHDQALKFVKEVGFPAIDELAQELSKKDQIVEISKTDQSIDLTIKNLNVEDFQYSIRLREFIVPEYVDESQKSYWRAEVFLFSGGQHYDIYGYSKEQIIADAITQYEKHFHFLHVYNSEEV</sequence>
<feature type="transmembrane region" description="Helical" evidence="8">
    <location>
        <begin position="51"/>
        <end position="70"/>
    </location>
</feature>
<gene>
    <name evidence="9" type="ordered locus">BMS_1669</name>
</gene>
<dbReference type="OrthoDB" id="9775735at2"/>
<feature type="transmembrane region" description="Helical" evidence="8">
    <location>
        <begin position="142"/>
        <end position="162"/>
    </location>
</feature>
<dbReference type="PROSITE" id="PS01303">
    <property type="entry name" value="BCCT"/>
    <property type="match status" value="1"/>
</dbReference>
<proteinExistence type="inferred from homology"/>